<accession>A0ABS2I860</accession>
<comment type="caution">
    <text evidence="2">The sequence shown here is derived from an EMBL/GenBank/DDBJ whole genome shotgun (WGS) entry which is preliminary data.</text>
</comment>
<dbReference type="Proteomes" id="UP000717995">
    <property type="component" value="Unassembled WGS sequence"/>
</dbReference>
<organism evidence="2 3">
    <name type="scientific">Zestomonas insulae</name>
    <dbReference type="NCBI Taxonomy" id="2809017"/>
    <lineage>
        <taxon>Bacteria</taxon>
        <taxon>Pseudomonadati</taxon>
        <taxon>Pseudomonadota</taxon>
        <taxon>Gammaproteobacteria</taxon>
        <taxon>Pseudomonadales</taxon>
        <taxon>Pseudomonadaceae</taxon>
        <taxon>Zestomonas</taxon>
    </lineage>
</organism>
<protein>
    <recommendedName>
        <fullName evidence="1">DUF7281 domain-containing protein</fullName>
    </recommendedName>
</protein>
<evidence type="ECO:0000313" key="3">
    <source>
        <dbReference type="Proteomes" id="UP000717995"/>
    </source>
</evidence>
<dbReference type="InterPro" id="IPR055705">
    <property type="entry name" value="DUF7281"/>
</dbReference>
<reference evidence="2 3" key="1">
    <citation type="submission" date="2021-02" db="EMBL/GenBank/DDBJ databases">
        <authorList>
            <person name="Lee D.-H."/>
        </authorList>
    </citation>
    <scope>NUCLEOTIDE SEQUENCE [LARGE SCALE GENOMIC DNA]</scope>
    <source>
        <strain evidence="2 3">UL073</strain>
    </source>
</reference>
<name>A0ABS2I860_9GAMM</name>
<dbReference type="EMBL" id="JAFEUP010000001">
    <property type="protein sequence ID" value="MBM7059341.1"/>
    <property type="molecule type" value="Genomic_DNA"/>
</dbReference>
<keyword evidence="3" id="KW-1185">Reference proteome</keyword>
<gene>
    <name evidence="2" type="ORF">JQX08_01345</name>
</gene>
<evidence type="ECO:0000313" key="2">
    <source>
        <dbReference type="EMBL" id="MBM7059341.1"/>
    </source>
</evidence>
<dbReference type="RefSeq" id="WP_204914165.1">
    <property type="nucleotide sequence ID" value="NZ_JAFEUP010000001.1"/>
</dbReference>
<dbReference type="Pfam" id="PF23947">
    <property type="entry name" value="DUF7281"/>
    <property type="match status" value="1"/>
</dbReference>
<feature type="domain" description="DUF7281" evidence="1">
    <location>
        <begin position="100"/>
        <end position="268"/>
    </location>
</feature>
<sequence>MLEFTTQMIEMAAKVIREGKDSIHLNKTWLRIHEFGRVGTRSGTRLTFSQPDRRNLHQLLLDQTGFDAWKDDLALLNQGRANVALTFRNEKLAKKKVREDLVTVSSRSGTVRLASGDYRHPRGGCIQVPFSEIHQAASVVLVENLSVMLIPEEYLWPDIISEEAVLLFRGGPQDNPAAVTQALSGVAEIVAFPDFDPQGLLNSLTLKRCVGIIHPSAIAAQAAKACQRDKPSSFAQQHDARRWLEAKRSIQFVDYMLRDGVAITQESMQGVELVHSRLFAAEGLEPRKYEL</sequence>
<evidence type="ECO:0000259" key="1">
    <source>
        <dbReference type="Pfam" id="PF23947"/>
    </source>
</evidence>
<proteinExistence type="predicted"/>